<organism evidence="13 14">
    <name type="scientific">Priapulus caudatus</name>
    <name type="common">Priapulid worm</name>
    <dbReference type="NCBI Taxonomy" id="37621"/>
    <lineage>
        <taxon>Eukaryota</taxon>
        <taxon>Metazoa</taxon>
        <taxon>Ecdysozoa</taxon>
        <taxon>Scalidophora</taxon>
        <taxon>Priapulida</taxon>
        <taxon>Priapulimorpha</taxon>
        <taxon>Priapulimorphida</taxon>
        <taxon>Priapulidae</taxon>
        <taxon>Priapulus</taxon>
    </lineage>
</organism>
<keyword evidence="5 9" id="KW-0297">G-protein coupled receptor</keyword>
<evidence type="ECO:0000256" key="6">
    <source>
        <dbReference type="ARBA" id="ARBA00023136"/>
    </source>
</evidence>
<comment type="similarity">
    <text evidence="9">Belongs to the G-protein coupled receptor 1 family.</text>
</comment>
<dbReference type="PROSITE" id="PS50262">
    <property type="entry name" value="G_PROTEIN_RECEP_F1_2"/>
    <property type="match status" value="1"/>
</dbReference>
<keyword evidence="4 11" id="KW-1133">Transmembrane helix</keyword>
<dbReference type="PROSITE" id="PS00237">
    <property type="entry name" value="G_PROTEIN_RECEP_F1_1"/>
    <property type="match status" value="1"/>
</dbReference>
<dbReference type="PRINTS" id="PR00237">
    <property type="entry name" value="GPCRRHODOPSN"/>
</dbReference>
<name>A0ABM1F1R8_PRICU</name>
<dbReference type="RefSeq" id="XP_014678389.1">
    <property type="nucleotide sequence ID" value="XM_014822903.1"/>
</dbReference>
<comment type="subcellular location">
    <subcellularLocation>
        <location evidence="1">Cell membrane</location>
        <topology evidence="1">Multi-pass membrane protein</topology>
    </subcellularLocation>
</comment>
<keyword evidence="3 9" id="KW-0812">Transmembrane</keyword>
<feature type="compositionally biased region" description="Polar residues" evidence="10">
    <location>
        <begin position="255"/>
        <end position="277"/>
    </location>
</feature>
<feature type="transmembrane region" description="Helical" evidence="11">
    <location>
        <begin position="100"/>
        <end position="119"/>
    </location>
</feature>
<dbReference type="PANTHER" id="PTHR24230:SF158">
    <property type="entry name" value="G-PROTEIN COUPLED RECEPTORS FAMILY 1 PROFILE DOMAIN-CONTAINING PROTEIN"/>
    <property type="match status" value="1"/>
</dbReference>
<evidence type="ECO:0000256" key="9">
    <source>
        <dbReference type="RuleBase" id="RU000688"/>
    </source>
</evidence>
<keyword evidence="2" id="KW-1003">Cell membrane</keyword>
<feature type="domain" description="G-protein coupled receptors family 1 profile" evidence="12">
    <location>
        <begin position="43"/>
        <end position="346"/>
    </location>
</feature>
<dbReference type="InterPro" id="IPR017452">
    <property type="entry name" value="GPCR_Rhodpsn_7TM"/>
</dbReference>
<dbReference type="GeneID" id="106818177"/>
<feature type="region of interest" description="Disordered" evidence="10">
    <location>
        <begin position="234"/>
        <end position="313"/>
    </location>
</feature>
<evidence type="ECO:0000256" key="5">
    <source>
        <dbReference type="ARBA" id="ARBA00023040"/>
    </source>
</evidence>
<evidence type="ECO:0000259" key="12">
    <source>
        <dbReference type="PROSITE" id="PS50262"/>
    </source>
</evidence>
<dbReference type="InterPro" id="IPR000276">
    <property type="entry name" value="GPCR_Rhodpsn"/>
</dbReference>
<evidence type="ECO:0000256" key="2">
    <source>
        <dbReference type="ARBA" id="ARBA00022475"/>
    </source>
</evidence>
<dbReference type="PANTHER" id="PTHR24230">
    <property type="entry name" value="G-PROTEIN COUPLED RECEPTOR"/>
    <property type="match status" value="1"/>
</dbReference>
<sequence length="346" mass="38432">MAPGNNKTLSCQDFIVIPFNELMEHNLLNTVFFSFIVILGIPSNIVVLLAYRHIQKANHKNKFTAVFVRLLSGCDIIICCTVFTHYVNMKNNIALCMLEQYLQIIPLMFSLCILVVIAAERYLAVCRPLVRMRTRHVSGLLGVSVAMTLAVAVVYASLHAVVAPDCCIISDERLLTAIITIYAVVNYLFIVLLLIVLYGLVFWAIYRRQMNRVGARPPENSSINTVSMVVTAAERRRERGNDGEEASATAAPSEKASTSKHGSASADGANTSQATRPSSKDKTASVTPARRRSERLQGTKRGQQLRRKPGGKANVQMKSALMFSLITLVFFLGWLPFWQQSSRESF</sequence>
<feature type="transmembrane region" description="Helical" evidence="11">
    <location>
        <begin position="31"/>
        <end position="51"/>
    </location>
</feature>
<feature type="transmembrane region" description="Helical" evidence="11">
    <location>
        <begin position="140"/>
        <end position="162"/>
    </location>
</feature>
<feature type="transmembrane region" description="Helical" evidence="11">
    <location>
        <begin position="320"/>
        <end position="338"/>
    </location>
</feature>
<evidence type="ECO:0000256" key="7">
    <source>
        <dbReference type="ARBA" id="ARBA00023170"/>
    </source>
</evidence>
<dbReference type="Gene3D" id="1.20.1070.10">
    <property type="entry name" value="Rhodopsin 7-helix transmembrane proteins"/>
    <property type="match status" value="1"/>
</dbReference>
<evidence type="ECO:0000256" key="4">
    <source>
        <dbReference type="ARBA" id="ARBA00022989"/>
    </source>
</evidence>
<gene>
    <name evidence="14" type="primary">LOC106818177</name>
</gene>
<feature type="transmembrane region" description="Helical" evidence="11">
    <location>
        <begin position="63"/>
        <end position="88"/>
    </location>
</feature>
<dbReference type="Pfam" id="PF00001">
    <property type="entry name" value="7tm_1"/>
    <property type="match status" value="1"/>
</dbReference>
<protein>
    <submittedName>
        <fullName evidence="14">Oxytocin receptor-like</fullName>
    </submittedName>
</protein>
<keyword evidence="6 11" id="KW-0472">Membrane</keyword>
<evidence type="ECO:0000256" key="8">
    <source>
        <dbReference type="ARBA" id="ARBA00023224"/>
    </source>
</evidence>
<dbReference type="SUPFAM" id="SSF81321">
    <property type="entry name" value="Family A G protein-coupled receptor-like"/>
    <property type="match status" value="1"/>
</dbReference>
<dbReference type="Proteomes" id="UP000695022">
    <property type="component" value="Unplaced"/>
</dbReference>
<dbReference type="CDD" id="cd00637">
    <property type="entry name" value="7tm_classA_rhodopsin-like"/>
    <property type="match status" value="1"/>
</dbReference>
<evidence type="ECO:0000256" key="1">
    <source>
        <dbReference type="ARBA" id="ARBA00004651"/>
    </source>
</evidence>
<evidence type="ECO:0000256" key="10">
    <source>
        <dbReference type="SAM" id="MobiDB-lite"/>
    </source>
</evidence>
<keyword evidence="8 9" id="KW-0807">Transducer</keyword>
<evidence type="ECO:0000256" key="11">
    <source>
        <dbReference type="SAM" id="Phobius"/>
    </source>
</evidence>
<evidence type="ECO:0000313" key="13">
    <source>
        <dbReference type="Proteomes" id="UP000695022"/>
    </source>
</evidence>
<evidence type="ECO:0000256" key="3">
    <source>
        <dbReference type="ARBA" id="ARBA00022692"/>
    </source>
</evidence>
<keyword evidence="13" id="KW-1185">Reference proteome</keyword>
<accession>A0ABM1F1R8</accession>
<proteinExistence type="inferred from homology"/>
<feature type="transmembrane region" description="Helical" evidence="11">
    <location>
        <begin position="174"/>
        <end position="206"/>
    </location>
</feature>
<evidence type="ECO:0000313" key="14">
    <source>
        <dbReference type="RefSeq" id="XP_014678389.1"/>
    </source>
</evidence>
<reference evidence="14" key="1">
    <citation type="submission" date="2025-08" db="UniProtKB">
        <authorList>
            <consortium name="RefSeq"/>
        </authorList>
    </citation>
    <scope>IDENTIFICATION</scope>
</reference>
<keyword evidence="7 9" id="KW-0675">Receptor</keyword>